<dbReference type="InterPro" id="IPR025188">
    <property type="entry name" value="DUF4113"/>
</dbReference>
<comment type="similarity">
    <text evidence="1">Belongs to the DNA polymerase type-Y family.</text>
</comment>
<dbReference type="GO" id="GO:0005829">
    <property type="term" value="C:cytosol"/>
    <property type="evidence" value="ECO:0007669"/>
    <property type="project" value="TreeGrafter"/>
</dbReference>
<dbReference type="Pfam" id="PF11799">
    <property type="entry name" value="IMS_C"/>
    <property type="match status" value="1"/>
</dbReference>
<reference evidence="8" key="1">
    <citation type="submission" date="2015-08" db="EMBL/GenBank/DDBJ databases">
        <authorList>
            <person name="Varghese N."/>
        </authorList>
    </citation>
    <scope>NUCLEOTIDE SEQUENCE [LARGE SCALE GENOMIC DNA]</scope>
    <source>
        <strain evidence="8">DSM 17901</strain>
    </source>
</reference>
<dbReference type="InterPro" id="IPR001126">
    <property type="entry name" value="UmuC"/>
</dbReference>
<dbReference type="GO" id="GO:0009432">
    <property type="term" value="P:SOS response"/>
    <property type="evidence" value="ECO:0007669"/>
    <property type="project" value="UniProtKB-KW"/>
</dbReference>
<dbReference type="CDD" id="cd01700">
    <property type="entry name" value="PolY_Pol_V_umuC"/>
    <property type="match status" value="1"/>
</dbReference>
<proteinExistence type="inferred from homology"/>
<dbReference type="Gene3D" id="3.40.1170.60">
    <property type="match status" value="1"/>
</dbReference>
<dbReference type="EMBL" id="CYHA01000008">
    <property type="protein sequence ID" value="CUA86441.1"/>
    <property type="molecule type" value="Genomic_DNA"/>
</dbReference>
<organism evidence="7 8">
    <name type="scientific">Gulbenkiania indica</name>
    <dbReference type="NCBI Taxonomy" id="375574"/>
    <lineage>
        <taxon>Bacteria</taxon>
        <taxon>Pseudomonadati</taxon>
        <taxon>Pseudomonadota</taxon>
        <taxon>Betaproteobacteria</taxon>
        <taxon>Neisseriales</taxon>
        <taxon>Chromobacteriaceae</taxon>
        <taxon>Gulbenkiania</taxon>
    </lineage>
</organism>
<dbReference type="RefSeq" id="WP_055434427.1">
    <property type="nucleotide sequence ID" value="NZ_CYHA01000008.1"/>
</dbReference>
<dbReference type="Gene3D" id="3.30.70.270">
    <property type="match status" value="1"/>
</dbReference>
<accession>A0A0K6H625</accession>
<dbReference type="InterPro" id="IPR043128">
    <property type="entry name" value="Rev_trsase/Diguanyl_cyclase"/>
</dbReference>
<dbReference type="Pfam" id="PF13438">
    <property type="entry name" value="DUF4113"/>
    <property type="match status" value="1"/>
</dbReference>
<evidence type="ECO:0000259" key="6">
    <source>
        <dbReference type="PROSITE" id="PS50173"/>
    </source>
</evidence>
<dbReference type="GO" id="GO:0006281">
    <property type="term" value="P:DNA repair"/>
    <property type="evidence" value="ECO:0007669"/>
    <property type="project" value="UniProtKB-KW"/>
</dbReference>
<evidence type="ECO:0000256" key="5">
    <source>
        <dbReference type="ARBA" id="ARBA00023236"/>
    </source>
</evidence>
<dbReference type="PANTHER" id="PTHR11076:SF34">
    <property type="entry name" value="PROTEIN UMUC"/>
    <property type="match status" value="1"/>
</dbReference>
<dbReference type="Gene3D" id="1.10.150.20">
    <property type="entry name" value="5' to 3' exonuclease, C-terminal subdomain"/>
    <property type="match status" value="1"/>
</dbReference>
<dbReference type="PANTHER" id="PTHR11076">
    <property type="entry name" value="DNA REPAIR POLYMERASE UMUC / TRANSFERASE FAMILY MEMBER"/>
    <property type="match status" value="1"/>
</dbReference>
<evidence type="ECO:0000256" key="1">
    <source>
        <dbReference type="ARBA" id="ARBA00010945"/>
    </source>
</evidence>
<dbReference type="GO" id="GO:0003684">
    <property type="term" value="F:damaged DNA binding"/>
    <property type="evidence" value="ECO:0007669"/>
    <property type="project" value="InterPro"/>
</dbReference>
<dbReference type="InterPro" id="IPR050116">
    <property type="entry name" value="DNA_polymerase-Y"/>
</dbReference>
<protein>
    <submittedName>
        <fullName evidence="7">Nucleotidyltransferase/DNA polymerase involved in DNA repair</fullName>
    </submittedName>
</protein>
<dbReference type="PROSITE" id="PS50173">
    <property type="entry name" value="UMUC"/>
    <property type="match status" value="1"/>
</dbReference>
<evidence type="ECO:0000313" key="8">
    <source>
        <dbReference type="Proteomes" id="UP000243535"/>
    </source>
</evidence>
<dbReference type="STRING" id="375574.GCA_001418035_02450"/>
<evidence type="ECO:0000313" key="7">
    <source>
        <dbReference type="EMBL" id="CUA86441.1"/>
    </source>
</evidence>
<dbReference type="GO" id="GO:0042276">
    <property type="term" value="P:error-prone translesion synthesis"/>
    <property type="evidence" value="ECO:0007669"/>
    <property type="project" value="TreeGrafter"/>
</dbReference>
<evidence type="ECO:0000256" key="3">
    <source>
        <dbReference type="ARBA" id="ARBA00023199"/>
    </source>
</evidence>
<dbReference type="Proteomes" id="UP000243535">
    <property type="component" value="Unassembled WGS sequence"/>
</dbReference>
<keyword evidence="4" id="KW-0234">DNA repair</keyword>
<dbReference type="InterPro" id="IPR017961">
    <property type="entry name" value="DNA_pol_Y-fam_little_finger"/>
</dbReference>
<gene>
    <name evidence="7" type="ORF">Ga0061063_2676</name>
</gene>
<keyword evidence="8" id="KW-1185">Reference proteome</keyword>
<name>A0A0K6H625_9NEIS</name>
<dbReference type="GO" id="GO:0003887">
    <property type="term" value="F:DNA-directed DNA polymerase activity"/>
    <property type="evidence" value="ECO:0007669"/>
    <property type="project" value="TreeGrafter"/>
</dbReference>
<dbReference type="Pfam" id="PF00817">
    <property type="entry name" value="IMS"/>
    <property type="match status" value="1"/>
</dbReference>
<feature type="domain" description="UmuC" evidence="6">
    <location>
        <begin position="5"/>
        <end position="189"/>
    </location>
</feature>
<dbReference type="AlphaFoldDB" id="A0A0K6H625"/>
<dbReference type="InterPro" id="IPR043502">
    <property type="entry name" value="DNA/RNA_pol_sf"/>
</dbReference>
<evidence type="ECO:0000256" key="2">
    <source>
        <dbReference type="ARBA" id="ARBA00022763"/>
    </source>
</evidence>
<keyword evidence="2" id="KW-0227">DNA damage</keyword>
<evidence type="ECO:0000256" key="4">
    <source>
        <dbReference type="ARBA" id="ARBA00023204"/>
    </source>
</evidence>
<keyword evidence="3" id="KW-0741">SOS mutagenesis</keyword>
<keyword evidence="5" id="KW-0742">SOS response</keyword>
<keyword evidence="7" id="KW-0808">Transferase</keyword>
<sequence length="424" mass="46733">MHRLFAQLDCNNFYASCERAMDPSLAGRPVVILSNNDGCVIARSAEAKAAGIPMGAPYFTLREQAERCGAVVLSSNYALYGDLSARVMRFVAGFARGQEVYSIDECFLDITGEPEPQAWARGLRETVLRALGLPVCIGIGPSMTLAKVANGLAKGQPAFGGVFDWQSLDESERLAQLGQMPVESLWGVGQRLGEAFRRQGIGWASELVGADREWLRRHFGIVVARLADELAGRACLTLAETVPPRKMIMSTRSFGYKVQTLSDLKEAVAHHAALAAEKLRRQASLATFLRVSIRTSRFAQGRFEQAAEVVPLLPATDDTRVLVRAAQTAVERLWRPGLKYHKAGVMLMDLTDRVHAQADLFAGSPLDEKRTRLMQAMDAINRQMGRGTLKIAAEGTTQAWKMKQERLSPRYTTRWEDIPVAKAK</sequence>
<dbReference type="SUPFAM" id="SSF56672">
    <property type="entry name" value="DNA/RNA polymerases"/>
    <property type="match status" value="1"/>
</dbReference>